<dbReference type="EMBL" id="QETF01000023">
    <property type="protein sequence ID" value="PWG15786.1"/>
    <property type="molecule type" value="Genomic_DNA"/>
</dbReference>
<keyword evidence="1" id="KW-0175">Coiled coil</keyword>
<protein>
    <submittedName>
        <fullName evidence="2">Uncharacterized protein</fullName>
    </submittedName>
</protein>
<evidence type="ECO:0000313" key="2">
    <source>
        <dbReference type="EMBL" id="PWG15786.1"/>
    </source>
</evidence>
<comment type="caution">
    <text evidence="2">The sequence shown here is derived from an EMBL/GenBank/DDBJ whole genome shotgun (WGS) entry which is preliminary data.</text>
</comment>
<keyword evidence="3" id="KW-1185">Reference proteome</keyword>
<proteinExistence type="predicted"/>
<dbReference type="AlphaFoldDB" id="A0A2V1P098"/>
<organism evidence="2 3">
    <name type="scientific">Salibaculum griseiflavum</name>
    <dbReference type="NCBI Taxonomy" id="1914409"/>
    <lineage>
        <taxon>Bacteria</taxon>
        <taxon>Pseudomonadati</taxon>
        <taxon>Pseudomonadota</taxon>
        <taxon>Alphaproteobacteria</taxon>
        <taxon>Rhodobacterales</taxon>
        <taxon>Roseobacteraceae</taxon>
        <taxon>Salibaculum</taxon>
    </lineage>
</organism>
<sequence>MLRICSPLGSRLIRDQTRGTRQMAEDPKWRQILELSVALEITKSERASLKEQVALLQDQLRKATQRAERAEERLHDTTVMMATISREAITAPGRSVATEVTINGRPVLRLSNPISHIEH</sequence>
<evidence type="ECO:0000313" key="3">
    <source>
        <dbReference type="Proteomes" id="UP000245293"/>
    </source>
</evidence>
<gene>
    <name evidence="2" type="ORF">DFK10_15310</name>
</gene>
<feature type="coiled-coil region" evidence="1">
    <location>
        <begin position="39"/>
        <end position="80"/>
    </location>
</feature>
<dbReference type="Proteomes" id="UP000245293">
    <property type="component" value="Unassembled WGS sequence"/>
</dbReference>
<reference evidence="3" key="1">
    <citation type="submission" date="2018-05" db="EMBL/GenBank/DDBJ databases">
        <authorList>
            <person name="Du Z."/>
            <person name="Wang X."/>
        </authorList>
    </citation>
    <scope>NUCLEOTIDE SEQUENCE [LARGE SCALE GENOMIC DNA]</scope>
    <source>
        <strain evidence="3">WDS4C29</strain>
    </source>
</reference>
<evidence type="ECO:0000256" key="1">
    <source>
        <dbReference type="SAM" id="Coils"/>
    </source>
</evidence>
<name>A0A2V1P098_9RHOB</name>
<accession>A0A2V1P098</accession>